<dbReference type="Proteomes" id="UP000029409">
    <property type="component" value="Chromosome"/>
</dbReference>
<dbReference type="InterPro" id="IPR053154">
    <property type="entry name" value="c-di-AMP_regulator"/>
</dbReference>
<protein>
    <recommendedName>
        <fullName evidence="4">YbbR-like domain-containing protein YbbR</fullName>
    </recommendedName>
</protein>
<dbReference type="AlphaFoldDB" id="A0A089HV07"/>
<dbReference type="InterPro" id="IPR012505">
    <property type="entry name" value="YbbR"/>
</dbReference>
<sequence>MDKWMNNNNFNKILALAFSIILWAMVHIDSAPTAQSTARLESKIIENIPIQMTGQDDDKYEYSMDADSVTMEVMGKRSDITYMFSDAYKVTIDLSKAEPGTSEIPLKYSLPRGVELISITPKEVHVHIEQRITKSFPVTVVAKGIPAQGYQPGTPVADPGAVKVTLGASEMARVAKVQGTVELNGANETVTEKRMKLTAYDANGKEIKDAVIEPATVSVEVPVTLPYKSVPLKIGYTGSLPDSLVLSKVTPEVDSVVIYGQEAALASVASYEATIDLDSINGAGTSTLKVDLKPPDGIQDIAPQSVNVTVVASEMAERTFQDIPITLEGVRSGLSASVTSPAERTISLTLSGASPLLNQLNKDDIKAVADLSGLSAGNHVVPLQVSLPSFIELSNEQRPSVTVQLYSPASSASPSATPASGSAATPEPSTEPDSGGGSVDEPAASADNGATEEPTPTASPDGAVNTSEDSVPPAQAQ</sequence>
<proteinExistence type="predicted"/>
<dbReference type="Pfam" id="PF07949">
    <property type="entry name" value="YbbR"/>
    <property type="match status" value="3"/>
</dbReference>
<dbReference type="EMBL" id="CP009288">
    <property type="protein sequence ID" value="AIQ14610.1"/>
    <property type="molecule type" value="Genomic_DNA"/>
</dbReference>
<feature type="compositionally biased region" description="Low complexity" evidence="1">
    <location>
        <begin position="407"/>
        <end position="428"/>
    </location>
</feature>
<feature type="region of interest" description="Disordered" evidence="1">
    <location>
        <begin position="402"/>
        <end position="477"/>
    </location>
</feature>
<keyword evidence="3" id="KW-1185">Reference proteome</keyword>
<dbReference type="Gene3D" id="2.170.120.30">
    <property type="match status" value="2"/>
</dbReference>
<dbReference type="PANTHER" id="PTHR37804:SF1">
    <property type="entry name" value="CDAA REGULATORY PROTEIN CDAR"/>
    <property type="match status" value="1"/>
</dbReference>
<evidence type="ECO:0008006" key="4">
    <source>
        <dbReference type="Google" id="ProtNLM"/>
    </source>
</evidence>
<accession>A0A089HV07</accession>
<organism evidence="2 3">
    <name type="scientific">Paenibacillus durus</name>
    <name type="common">Paenibacillus azotofixans</name>
    <dbReference type="NCBI Taxonomy" id="44251"/>
    <lineage>
        <taxon>Bacteria</taxon>
        <taxon>Bacillati</taxon>
        <taxon>Bacillota</taxon>
        <taxon>Bacilli</taxon>
        <taxon>Bacillales</taxon>
        <taxon>Paenibacillaceae</taxon>
        <taxon>Paenibacillus</taxon>
    </lineage>
</organism>
<dbReference type="eggNOG" id="COG4856">
    <property type="taxonomic scope" value="Bacteria"/>
</dbReference>
<dbReference type="KEGG" id="pdu:PDUR_24015"/>
<name>A0A089HV07_PAEDU</name>
<gene>
    <name evidence="2" type="ORF">PDUR_24015</name>
</gene>
<reference evidence="2 3" key="1">
    <citation type="submission" date="2014-08" db="EMBL/GenBank/DDBJ databases">
        <title>Comparative genomics of the Paenibacillus odorifer group.</title>
        <authorList>
            <person name="den Bakker H.C."/>
            <person name="Tsai Y.-C."/>
            <person name="Martin N."/>
            <person name="Korlach J."/>
            <person name="Wiedmann M."/>
        </authorList>
    </citation>
    <scope>NUCLEOTIDE SEQUENCE [LARGE SCALE GENOMIC DNA]</scope>
    <source>
        <strain evidence="2 3">DSM 1735</strain>
    </source>
</reference>
<dbReference type="RefSeq" id="WP_042208359.1">
    <property type="nucleotide sequence ID" value="NZ_CP009288.1"/>
</dbReference>
<dbReference type="PANTHER" id="PTHR37804">
    <property type="entry name" value="CDAA REGULATORY PROTEIN CDAR"/>
    <property type="match status" value="1"/>
</dbReference>
<dbReference type="OrthoDB" id="1013291at2"/>
<evidence type="ECO:0000313" key="2">
    <source>
        <dbReference type="EMBL" id="AIQ14610.1"/>
    </source>
</evidence>
<feature type="compositionally biased region" description="Polar residues" evidence="1">
    <location>
        <begin position="454"/>
        <end position="469"/>
    </location>
</feature>
<dbReference type="Gene3D" id="2.170.120.40">
    <property type="entry name" value="YbbR-like domain"/>
    <property type="match status" value="2"/>
</dbReference>
<evidence type="ECO:0000256" key="1">
    <source>
        <dbReference type="SAM" id="MobiDB-lite"/>
    </source>
</evidence>
<dbReference type="STRING" id="44251.PDUR_24015"/>
<evidence type="ECO:0000313" key="3">
    <source>
        <dbReference type="Proteomes" id="UP000029409"/>
    </source>
</evidence>